<dbReference type="Pfam" id="PF13524">
    <property type="entry name" value="Glyco_trans_1_2"/>
    <property type="match status" value="1"/>
</dbReference>
<dbReference type="OrthoDB" id="9774625at2"/>
<protein>
    <submittedName>
        <fullName evidence="2">Glycosyltransferase</fullName>
    </submittedName>
</protein>
<evidence type="ECO:0000259" key="1">
    <source>
        <dbReference type="Pfam" id="PF13524"/>
    </source>
</evidence>
<dbReference type="InterPro" id="IPR055259">
    <property type="entry name" value="YkvP/CgeB_Glyco_trans-like"/>
</dbReference>
<comment type="caution">
    <text evidence="2">The sequence shown here is derived from an EMBL/GenBank/DDBJ whole genome shotgun (WGS) entry which is preliminary data.</text>
</comment>
<reference evidence="3" key="1">
    <citation type="submission" date="2018-03" db="EMBL/GenBank/DDBJ databases">
        <authorList>
            <person name="Sun L."/>
            <person name="Liu H."/>
            <person name="Chen W."/>
            <person name="Huang K."/>
            <person name="Liu W."/>
            <person name="Gao X."/>
        </authorList>
    </citation>
    <scope>NUCLEOTIDE SEQUENCE [LARGE SCALE GENOMIC DNA]</scope>
    <source>
        <strain evidence="3">SH9</strain>
    </source>
</reference>
<name>A0A2T1HTS1_9HYPH</name>
<evidence type="ECO:0000313" key="2">
    <source>
        <dbReference type="EMBL" id="PSC05034.1"/>
    </source>
</evidence>
<dbReference type="SUPFAM" id="SSF53756">
    <property type="entry name" value="UDP-Glycosyltransferase/glycogen phosphorylase"/>
    <property type="match status" value="1"/>
</dbReference>
<feature type="domain" description="Spore protein YkvP/CgeB glycosyl transferase-like" evidence="1">
    <location>
        <begin position="194"/>
        <end position="344"/>
    </location>
</feature>
<keyword evidence="3" id="KW-1185">Reference proteome</keyword>
<accession>A0A2T1HTS1</accession>
<keyword evidence="2" id="KW-0808">Transferase</keyword>
<gene>
    <name evidence="2" type="ORF">SLNSH_11360</name>
</gene>
<sequence length="366" mass="40886">MKLVVLGLSLSSSWGNGHATTYRALLRAFAGRGHDVLFLERDVPWYANHRDLPNPDFCRFALYRDLAALGEWSDEIAAADAVMVGSYVPDGVAVGRFVQDTARGVRAFYDIDTPVTLARLERGDREYLAPELIPGYDLYLSFTGGPTLRTLERRWGSPAARALYCSVDMDAYRPSEVEKRWDLSYLGTYSPDRQPTLERLLLEPARRASHLRFVVAGPQYPADIDWPANVERMDHVPPSEHPAFYAASRFTLNVTRADMVRAGFSPSVRLFEAAACATPIISDVWPGLDQLFEPDSEILLADTAEDVLAALTEWPETRRRAVADRALERVRRSHSARRRAEELESHLLDAMTAASPPGRELAVAQA</sequence>
<dbReference type="AlphaFoldDB" id="A0A2T1HTS1"/>
<evidence type="ECO:0000313" key="3">
    <source>
        <dbReference type="Proteomes" id="UP000239772"/>
    </source>
</evidence>
<dbReference type="Gene3D" id="3.40.50.2000">
    <property type="entry name" value="Glycogen Phosphorylase B"/>
    <property type="match status" value="1"/>
</dbReference>
<dbReference type="GO" id="GO:0016740">
    <property type="term" value="F:transferase activity"/>
    <property type="evidence" value="ECO:0007669"/>
    <property type="project" value="UniProtKB-KW"/>
</dbReference>
<proteinExistence type="predicted"/>
<dbReference type="RefSeq" id="WP_106337105.1">
    <property type="nucleotide sequence ID" value="NZ_PVZS01000010.1"/>
</dbReference>
<organism evidence="2 3">
    <name type="scientific">Alsobacter soli</name>
    <dbReference type="NCBI Taxonomy" id="2109933"/>
    <lineage>
        <taxon>Bacteria</taxon>
        <taxon>Pseudomonadati</taxon>
        <taxon>Pseudomonadota</taxon>
        <taxon>Alphaproteobacteria</taxon>
        <taxon>Hyphomicrobiales</taxon>
        <taxon>Alsobacteraceae</taxon>
        <taxon>Alsobacter</taxon>
    </lineage>
</organism>
<dbReference type="EMBL" id="PVZS01000010">
    <property type="protein sequence ID" value="PSC05034.1"/>
    <property type="molecule type" value="Genomic_DNA"/>
</dbReference>
<dbReference type="Proteomes" id="UP000239772">
    <property type="component" value="Unassembled WGS sequence"/>
</dbReference>